<dbReference type="PANTHER" id="PTHR43425">
    <property type="entry name" value="OXYGEN-INSENSITIVE NADPH NITROREDUCTASE"/>
    <property type="match status" value="1"/>
</dbReference>
<dbReference type="EMBL" id="JBBAXC010000003">
    <property type="protein sequence ID" value="MEI5906332.1"/>
    <property type="molecule type" value="Genomic_DNA"/>
</dbReference>
<keyword evidence="2 5" id="KW-0285">Flavoprotein</keyword>
<comment type="similarity">
    <text evidence="1 5">Belongs to the flavin oxidoreductase frp family.</text>
</comment>
<dbReference type="PIRSF" id="PIRSF005426">
    <property type="entry name" value="Frp"/>
    <property type="match status" value="1"/>
</dbReference>
<organism evidence="7 8">
    <name type="scientific">Bacillus spongiae</name>
    <dbReference type="NCBI Taxonomy" id="2683610"/>
    <lineage>
        <taxon>Bacteria</taxon>
        <taxon>Bacillati</taxon>
        <taxon>Bacillota</taxon>
        <taxon>Bacilli</taxon>
        <taxon>Bacillales</taxon>
        <taxon>Bacillaceae</taxon>
        <taxon>Bacillus</taxon>
    </lineage>
</organism>
<keyword evidence="3 5" id="KW-0288">FMN</keyword>
<evidence type="ECO:0000256" key="3">
    <source>
        <dbReference type="ARBA" id="ARBA00022643"/>
    </source>
</evidence>
<sequence>MNSTIETILHHRSIRKFTNEKLTKEQISLLVRSAQAASTSSYVQAYSIIGVTDTGKRKMLAKLAGEQSYVEESGHFFVFCADLYRHEKMGEWKQEDVTESLESTEKFLVATIDAALAAQNMSIAAESLGLGICYIGGIRNHLAEVDKILGLPKRVIPLFGLCVGYPDHTSSHKQRLPEEHIYHENVYEIEEQVMKQQIAEYDEKISAYYEKRTNGRRKAGWSDQMVSMLAVPKRMDVKEYLLKKGYNKK</sequence>
<evidence type="ECO:0000313" key="8">
    <source>
        <dbReference type="Proteomes" id="UP001312865"/>
    </source>
</evidence>
<proteinExistence type="inferred from homology"/>
<dbReference type="InterPro" id="IPR029479">
    <property type="entry name" value="Nitroreductase"/>
</dbReference>
<dbReference type="InterPro" id="IPR000415">
    <property type="entry name" value="Nitroreductase-like"/>
</dbReference>
<accession>A0ABU8HAL0</accession>
<dbReference type="NCBIfam" id="NF008033">
    <property type="entry name" value="PRK10765.1"/>
    <property type="match status" value="1"/>
</dbReference>
<dbReference type="PANTHER" id="PTHR43425:SF3">
    <property type="entry name" value="NADPH-DEPENDENT OXIDOREDUCTASE"/>
    <property type="match status" value="1"/>
</dbReference>
<evidence type="ECO:0000256" key="1">
    <source>
        <dbReference type="ARBA" id="ARBA00008366"/>
    </source>
</evidence>
<dbReference type="InterPro" id="IPR016446">
    <property type="entry name" value="Flavin_OxRdtase_Frp"/>
</dbReference>
<dbReference type="Pfam" id="PF00881">
    <property type="entry name" value="Nitroreductase"/>
    <property type="match status" value="1"/>
</dbReference>
<protein>
    <submittedName>
        <fullName evidence="7">Oxygen-insensitive NADPH nitroreductase</fullName>
    </submittedName>
</protein>
<evidence type="ECO:0000313" key="7">
    <source>
        <dbReference type="EMBL" id="MEI5906332.1"/>
    </source>
</evidence>
<keyword evidence="4 5" id="KW-0560">Oxidoreductase</keyword>
<reference evidence="7 8" key="1">
    <citation type="journal article" date="2018" name="J. Microbiol.">
        <title>Bacillus spongiae sp. nov., isolated from sponge of Jeju Island.</title>
        <authorList>
            <person name="Lee G.E."/>
            <person name="Im W.T."/>
            <person name="Park J.S."/>
        </authorList>
    </citation>
    <scope>NUCLEOTIDE SEQUENCE [LARGE SCALE GENOMIC DNA]</scope>
    <source>
        <strain evidence="7 8">135PIL107-10</strain>
    </source>
</reference>
<dbReference type="SUPFAM" id="SSF55469">
    <property type="entry name" value="FMN-dependent nitroreductase-like"/>
    <property type="match status" value="1"/>
</dbReference>
<feature type="domain" description="Nitroreductase" evidence="6">
    <location>
        <begin position="9"/>
        <end position="165"/>
    </location>
</feature>
<evidence type="ECO:0000259" key="6">
    <source>
        <dbReference type="Pfam" id="PF00881"/>
    </source>
</evidence>
<gene>
    <name evidence="7" type="primary">nfsA</name>
    <name evidence="7" type="ORF">WAK64_04600</name>
</gene>
<dbReference type="RefSeq" id="WP_336585768.1">
    <property type="nucleotide sequence ID" value="NZ_JBBAXC010000003.1"/>
</dbReference>
<dbReference type="Gene3D" id="3.40.109.10">
    <property type="entry name" value="NADH Oxidase"/>
    <property type="match status" value="1"/>
</dbReference>
<dbReference type="Proteomes" id="UP001312865">
    <property type="component" value="Unassembled WGS sequence"/>
</dbReference>
<evidence type="ECO:0000256" key="4">
    <source>
        <dbReference type="ARBA" id="ARBA00023002"/>
    </source>
</evidence>
<comment type="caution">
    <text evidence="7">The sequence shown here is derived from an EMBL/GenBank/DDBJ whole genome shotgun (WGS) entry which is preliminary data.</text>
</comment>
<keyword evidence="5" id="KW-0521">NADP</keyword>
<evidence type="ECO:0000256" key="2">
    <source>
        <dbReference type="ARBA" id="ARBA00022630"/>
    </source>
</evidence>
<evidence type="ECO:0000256" key="5">
    <source>
        <dbReference type="PIRNR" id="PIRNR005426"/>
    </source>
</evidence>
<keyword evidence="8" id="KW-1185">Reference proteome</keyword>
<dbReference type="CDD" id="cd02146">
    <property type="entry name" value="NfsA-like"/>
    <property type="match status" value="1"/>
</dbReference>
<name>A0ABU8HAL0_9BACI</name>